<name>A0A261F0K8_9BIFI</name>
<dbReference type="RefSeq" id="WP_094660161.1">
    <property type="nucleotide sequence ID" value="NZ_MWWR01000003.1"/>
</dbReference>
<keyword evidence="2" id="KW-0808">Transferase</keyword>
<dbReference type="InterPro" id="IPR015422">
    <property type="entry name" value="PyrdxlP-dep_Trfase_small"/>
</dbReference>
<dbReference type="InterPro" id="IPR015424">
    <property type="entry name" value="PyrdxlP-dep_Trfase"/>
</dbReference>
<evidence type="ECO:0000313" key="2">
    <source>
        <dbReference type="EMBL" id="OZG52637.1"/>
    </source>
</evidence>
<keyword evidence="3" id="KW-1185">Reference proteome</keyword>
<sequence>MKFSHRVNVGRMNPIAAEAAAARAAGHPLGQLNDSNPTHHGLAPASLDELYTADPRGPREAREAIAAFASSRPQGSPTDADDVYVLSSTSEAYAWLAMLLCDPGEAILMPKPGYPLIESICALTGTRAIPYRQFYDGSWGIDVASMERALEEADGAVRAIAIINPNNPTGAYTHPGERRRIIELARRYDTAIIADEVFYDFPLEPFDTNRRWAGEKDVLTFSLDGFSKMLGAPHAKVGWIQVSGPADDVAQAKRHLDMISDDFLPMSNIISARIPGMLEETPRQTARIGERVRGNLALLHSILDADKTDGDGVVDVMRSEGGWNVLVRFPSTIDENDLGLRLARDYGMNCQPGYYFDMDSNGFLSISLLPEPTVFEANVRTILSAVHDELGA</sequence>
<dbReference type="Proteomes" id="UP000216725">
    <property type="component" value="Unassembled WGS sequence"/>
</dbReference>
<dbReference type="PANTHER" id="PTHR45744:SF2">
    <property type="entry name" value="TYROSINE AMINOTRANSFERASE"/>
    <property type="match status" value="1"/>
</dbReference>
<dbReference type="AlphaFoldDB" id="A0A261F0K8"/>
<evidence type="ECO:0000313" key="3">
    <source>
        <dbReference type="Proteomes" id="UP000216725"/>
    </source>
</evidence>
<keyword evidence="2" id="KW-0032">Aminotransferase</keyword>
<dbReference type="Gene3D" id="3.90.1150.10">
    <property type="entry name" value="Aspartate Aminotransferase, domain 1"/>
    <property type="match status" value="1"/>
</dbReference>
<proteinExistence type="predicted"/>
<gene>
    <name evidence="2" type="ORF">PSRA_0369</name>
</gene>
<dbReference type="GO" id="GO:0030170">
    <property type="term" value="F:pyridoxal phosphate binding"/>
    <property type="evidence" value="ECO:0007669"/>
    <property type="project" value="InterPro"/>
</dbReference>
<dbReference type="Gene3D" id="3.40.640.10">
    <property type="entry name" value="Type I PLP-dependent aspartate aminotransferase-like (Major domain)"/>
    <property type="match status" value="1"/>
</dbReference>
<dbReference type="CDD" id="cd00609">
    <property type="entry name" value="AAT_like"/>
    <property type="match status" value="1"/>
</dbReference>
<reference evidence="2 3" key="1">
    <citation type="journal article" date="2017" name="BMC Genomics">
        <title>Comparative genomic and phylogenomic analyses of the Bifidobacteriaceae family.</title>
        <authorList>
            <person name="Lugli G.A."/>
            <person name="Milani C."/>
            <person name="Turroni F."/>
            <person name="Duranti S."/>
            <person name="Mancabelli L."/>
            <person name="Mangifesta M."/>
            <person name="Ferrario C."/>
            <person name="Modesto M."/>
            <person name="Mattarelli P."/>
            <person name="Jiri K."/>
            <person name="van Sinderen D."/>
            <person name="Ventura M."/>
        </authorList>
    </citation>
    <scope>NUCLEOTIDE SEQUENCE [LARGE SCALE GENOMIC DNA]</scope>
    <source>
        <strain evidence="2 3">DSM 24742</strain>
    </source>
</reference>
<dbReference type="PANTHER" id="PTHR45744">
    <property type="entry name" value="TYROSINE AMINOTRANSFERASE"/>
    <property type="match status" value="1"/>
</dbReference>
<protein>
    <submittedName>
        <fullName evidence="2">Aminotransferase</fullName>
    </submittedName>
</protein>
<dbReference type="SUPFAM" id="SSF53383">
    <property type="entry name" value="PLP-dependent transferases"/>
    <property type="match status" value="1"/>
</dbReference>
<dbReference type="EMBL" id="MWWR01000003">
    <property type="protein sequence ID" value="OZG52637.1"/>
    <property type="molecule type" value="Genomic_DNA"/>
</dbReference>
<accession>A0A261F0K8</accession>
<dbReference type="InterPro" id="IPR004839">
    <property type="entry name" value="Aminotransferase_I/II_large"/>
</dbReference>
<dbReference type="InterPro" id="IPR015421">
    <property type="entry name" value="PyrdxlP-dep_Trfase_major"/>
</dbReference>
<feature type="domain" description="Aminotransferase class I/classII large" evidence="1">
    <location>
        <begin position="53"/>
        <end position="369"/>
    </location>
</feature>
<organism evidence="2 3">
    <name type="scientific">Pseudoscardovia radai</name>
    <dbReference type="NCBI Taxonomy" id="987066"/>
    <lineage>
        <taxon>Bacteria</taxon>
        <taxon>Bacillati</taxon>
        <taxon>Actinomycetota</taxon>
        <taxon>Actinomycetes</taxon>
        <taxon>Bifidobacteriales</taxon>
        <taxon>Bifidobacteriaceae</taxon>
        <taxon>Pseudoscardovia</taxon>
    </lineage>
</organism>
<dbReference type="GO" id="GO:0008483">
    <property type="term" value="F:transaminase activity"/>
    <property type="evidence" value="ECO:0007669"/>
    <property type="project" value="UniProtKB-KW"/>
</dbReference>
<evidence type="ECO:0000259" key="1">
    <source>
        <dbReference type="Pfam" id="PF00155"/>
    </source>
</evidence>
<dbReference type="OrthoDB" id="9763453at2"/>
<dbReference type="Pfam" id="PF00155">
    <property type="entry name" value="Aminotran_1_2"/>
    <property type="match status" value="1"/>
</dbReference>
<comment type="caution">
    <text evidence="2">The sequence shown here is derived from an EMBL/GenBank/DDBJ whole genome shotgun (WGS) entry which is preliminary data.</text>
</comment>